<dbReference type="Proteomes" id="UP000722485">
    <property type="component" value="Unassembled WGS sequence"/>
</dbReference>
<gene>
    <name evidence="1" type="ORF">G7Z17_g11833</name>
</gene>
<reference evidence="1" key="1">
    <citation type="submission" date="2020-03" db="EMBL/GenBank/DDBJ databases">
        <title>Draft Genome Sequence of Cylindrodendrum hubeiense.</title>
        <authorList>
            <person name="Buettner E."/>
            <person name="Kellner H."/>
        </authorList>
    </citation>
    <scope>NUCLEOTIDE SEQUENCE</scope>
    <source>
        <strain evidence="1">IHI 201604</strain>
    </source>
</reference>
<accession>A0A9P5L9V5</accession>
<proteinExistence type="predicted"/>
<organism evidence="1 2">
    <name type="scientific">Cylindrodendrum hubeiense</name>
    <dbReference type="NCBI Taxonomy" id="595255"/>
    <lineage>
        <taxon>Eukaryota</taxon>
        <taxon>Fungi</taxon>
        <taxon>Dikarya</taxon>
        <taxon>Ascomycota</taxon>
        <taxon>Pezizomycotina</taxon>
        <taxon>Sordariomycetes</taxon>
        <taxon>Hypocreomycetidae</taxon>
        <taxon>Hypocreales</taxon>
        <taxon>Nectriaceae</taxon>
        <taxon>Cylindrodendrum</taxon>
    </lineage>
</organism>
<dbReference type="AlphaFoldDB" id="A0A9P5L9V5"/>
<evidence type="ECO:0000313" key="2">
    <source>
        <dbReference type="Proteomes" id="UP000722485"/>
    </source>
</evidence>
<keyword evidence="2" id="KW-1185">Reference proteome</keyword>
<sequence length="74" mass="8049">MRPSKTQSLPLATISVPPHKRILSRRSPLPAPRRPAIVTNCRDMATKIGRGDWAAGIAPLLLPGLFFSRDCCAV</sequence>
<evidence type="ECO:0000313" key="1">
    <source>
        <dbReference type="EMBL" id="KAF7541994.1"/>
    </source>
</evidence>
<dbReference type="EMBL" id="JAANBB010000476">
    <property type="protein sequence ID" value="KAF7541994.1"/>
    <property type="molecule type" value="Genomic_DNA"/>
</dbReference>
<comment type="caution">
    <text evidence="1">The sequence shown here is derived from an EMBL/GenBank/DDBJ whole genome shotgun (WGS) entry which is preliminary data.</text>
</comment>
<protein>
    <submittedName>
        <fullName evidence="1">Uncharacterized protein</fullName>
    </submittedName>
</protein>
<name>A0A9P5L9V5_9HYPO</name>